<evidence type="ECO:0000313" key="9">
    <source>
        <dbReference type="EMBL" id="CCE78994.1"/>
    </source>
</evidence>
<dbReference type="GO" id="GO:0180047">
    <property type="term" value="P:dolichol phosphate mannose biosynthetic process"/>
    <property type="evidence" value="ECO:0007669"/>
    <property type="project" value="InterPro"/>
</dbReference>
<comment type="subcellular location">
    <subcellularLocation>
        <location evidence="1 7">Endoplasmic reticulum membrane</location>
        <topology evidence="1 7">Multi-pass membrane protein</topology>
    </subcellularLocation>
</comment>
<dbReference type="InParanoid" id="G8YS71"/>
<dbReference type="OrthoDB" id="311279at2759"/>
<keyword evidence="6 7" id="KW-0472">Membrane</keyword>
<dbReference type="EMBL" id="FO082057">
    <property type="protein sequence ID" value="CCE78408.1"/>
    <property type="molecule type" value="Genomic_DNA"/>
</dbReference>
<comment type="subunit">
    <text evidence="7">Component of the dolichol-phosphate mannose (DPM) synthase complex.</text>
</comment>
<comment type="similarity">
    <text evidence="2 7">Belongs to the DPM2 family.</text>
</comment>
<keyword evidence="4 7" id="KW-0256">Endoplasmic reticulum</keyword>
<dbReference type="EMBL" id="FO082056">
    <property type="protein sequence ID" value="CCE78994.1"/>
    <property type="molecule type" value="Genomic_DNA"/>
</dbReference>
<dbReference type="Proteomes" id="UP000005222">
    <property type="component" value="Chromosome C"/>
</dbReference>
<dbReference type="Pfam" id="PF07297">
    <property type="entry name" value="DPM2"/>
    <property type="match status" value="1"/>
</dbReference>
<evidence type="ECO:0000313" key="8">
    <source>
        <dbReference type="EMBL" id="CCE78408.1"/>
    </source>
</evidence>
<name>G8YS71_PICSO</name>
<dbReference type="PANTHER" id="PTHR15039">
    <property type="entry name" value="DOLICHOL PHOSPHATE-MANNOSE BIOSYNTHESIS REGULATORY PROTEIN"/>
    <property type="match status" value="1"/>
</dbReference>
<dbReference type="InterPro" id="IPR009914">
    <property type="entry name" value="DPM2"/>
</dbReference>
<evidence type="ECO:0000256" key="4">
    <source>
        <dbReference type="ARBA" id="ARBA00022824"/>
    </source>
</evidence>
<proteinExistence type="inferred from homology"/>
<feature type="transmembrane region" description="Helical" evidence="7">
    <location>
        <begin position="7"/>
        <end position="27"/>
    </location>
</feature>
<keyword evidence="5 7" id="KW-1133">Transmembrane helix</keyword>
<dbReference type="GO" id="GO:0033185">
    <property type="term" value="C:dolichol-phosphate-mannose synthase complex"/>
    <property type="evidence" value="ECO:0007669"/>
    <property type="project" value="TreeGrafter"/>
</dbReference>
<dbReference type="GO" id="GO:0030234">
    <property type="term" value="F:enzyme regulator activity"/>
    <property type="evidence" value="ECO:0007669"/>
    <property type="project" value="UniProtKB-UniRule"/>
</dbReference>
<evidence type="ECO:0000256" key="1">
    <source>
        <dbReference type="ARBA" id="ARBA00004477"/>
    </source>
</evidence>
<dbReference type="HOGENOM" id="CLU_150144_2_1_1"/>
<dbReference type="GO" id="GO:0005789">
    <property type="term" value="C:endoplasmic reticulum membrane"/>
    <property type="evidence" value="ECO:0007669"/>
    <property type="project" value="UniProtKB-SubCell"/>
</dbReference>
<dbReference type="Proteomes" id="UP000005222">
    <property type="component" value="Chromosome D"/>
</dbReference>
<evidence type="ECO:0000256" key="5">
    <source>
        <dbReference type="ARBA" id="ARBA00022989"/>
    </source>
</evidence>
<protein>
    <recommendedName>
        <fullName evidence="7">Dolichol phosphate-mannose biosynthesis regulatory protein</fullName>
    </recommendedName>
</protein>
<dbReference type="GO" id="GO:0006506">
    <property type="term" value="P:GPI anchor biosynthetic process"/>
    <property type="evidence" value="ECO:0007669"/>
    <property type="project" value="TreeGrafter"/>
</dbReference>
<reference evidence="10" key="2">
    <citation type="journal article" date="2012" name="G3 (Bethesda)">
        <title>Pichia sorbitophila, an interspecies yeast hybrid reveals early steps of genome resolution following polyploidization.</title>
        <authorList>
            <person name="Leh Louis V."/>
            <person name="Despons L."/>
            <person name="Friedrich A."/>
            <person name="Martin T."/>
            <person name="Durrens P."/>
            <person name="Casaregola S."/>
            <person name="Neuveglise C."/>
            <person name="Fairhead C."/>
            <person name="Marck C."/>
            <person name="Cruz J.A."/>
            <person name="Straub M.L."/>
            <person name="Kugler V."/>
            <person name="Sacerdot C."/>
            <person name="Uzunov Z."/>
            <person name="Thierry A."/>
            <person name="Weiss S."/>
            <person name="Bleykasten C."/>
            <person name="De Montigny J."/>
            <person name="Jacques N."/>
            <person name="Jung P."/>
            <person name="Lemaire M."/>
            <person name="Mallet S."/>
            <person name="Morel G."/>
            <person name="Richard G.F."/>
            <person name="Sarkar A."/>
            <person name="Savel G."/>
            <person name="Schacherer J."/>
            <person name="Seret M.L."/>
            <person name="Talla E."/>
            <person name="Samson G."/>
            <person name="Jubin C."/>
            <person name="Poulain J."/>
            <person name="Vacherie B."/>
            <person name="Barbe V."/>
            <person name="Pelletier E."/>
            <person name="Sherman D.J."/>
            <person name="Westhof E."/>
            <person name="Weissenbach J."/>
            <person name="Baret P.V."/>
            <person name="Wincker P."/>
            <person name="Gaillardin C."/>
            <person name="Dujon B."/>
            <person name="Souciet J.L."/>
        </authorList>
    </citation>
    <scope>NUCLEOTIDE SEQUENCE [LARGE SCALE GENOMIC DNA]</scope>
    <source>
        <strain evidence="10">ATCC MYA-4447 / BCRC 22081 / CBS 7064 / NBRC 10061 / NRRL Y-12695</strain>
    </source>
</reference>
<reference evidence="8" key="1">
    <citation type="submission" date="2011-10" db="EMBL/GenBank/DDBJ databases">
        <authorList>
            <person name="Genoscope - CEA"/>
        </authorList>
    </citation>
    <scope>NUCLEOTIDE SEQUENCE</scope>
</reference>
<organism evidence="8 10">
    <name type="scientific">Pichia sorbitophila (strain ATCC MYA-4447 / BCRC 22081 / CBS 7064 / NBRC 10061 / NRRL Y-12695)</name>
    <name type="common">Hybrid yeast</name>
    <dbReference type="NCBI Taxonomy" id="559304"/>
    <lineage>
        <taxon>Eukaryota</taxon>
        <taxon>Fungi</taxon>
        <taxon>Dikarya</taxon>
        <taxon>Ascomycota</taxon>
        <taxon>Saccharomycotina</taxon>
        <taxon>Pichiomycetes</taxon>
        <taxon>Debaryomycetaceae</taxon>
        <taxon>Millerozyma</taxon>
    </lineage>
</organism>
<feature type="transmembrane region" description="Helical" evidence="7">
    <location>
        <begin position="47"/>
        <end position="72"/>
    </location>
</feature>
<dbReference type="STRING" id="559304.G8YS71"/>
<evidence type="ECO:0000256" key="7">
    <source>
        <dbReference type="RuleBase" id="RU365084"/>
    </source>
</evidence>
<dbReference type="PANTHER" id="PTHR15039:SF11">
    <property type="entry name" value="DOLICHOL PHOSPHATE-MANNOSE BIOSYNTHESIS REGULATORY PROTEIN"/>
    <property type="match status" value="1"/>
</dbReference>
<comment type="function">
    <text evidence="7">Regulatory subunit of the dolichol-phosphate mannose (DPM) synthase complex; essential for the ER localization.</text>
</comment>
<evidence type="ECO:0000256" key="3">
    <source>
        <dbReference type="ARBA" id="ARBA00022692"/>
    </source>
</evidence>
<dbReference type="OMA" id="QKYFLPH"/>
<sequence length="87" mass="9854">MKFDQLVGLGMLAVATGVFVYYSAWVFVLPFVDEDNFIQSFFLPREYAATIPLMLLLVAGLFLASFIGMVLLKQSEKEKLKQAKKKE</sequence>
<keyword evidence="3 7" id="KW-0812">Transmembrane</keyword>
<evidence type="ECO:0000313" key="10">
    <source>
        <dbReference type="Proteomes" id="UP000005222"/>
    </source>
</evidence>
<gene>
    <name evidence="8" type="primary">Piso0_001031</name>
    <name evidence="8" type="ORF">GNLVRS01_PISO0C09374g</name>
    <name evidence="9" type="ORF">GNLVRS01_PISO0D09441g</name>
</gene>
<comment type="pathway">
    <text evidence="7">Protein modification; protein glycosylation.</text>
</comment>
<keyword evidence="10" id="KW-1185">Reference proteome</keyword>
<dbReference type="eggNOG" id="KOG3488">
    <property type="taxonomic scope" value="Eukaryota"/>
</dbReference>
<accession>G8YS71</accession>
<dbReference type="AlphaFoldDB" id="G8YS71"/>
<evidence type="ECO:0000256" key="6">
    <source>
        <dbReference type="ARBA" id="ARBA00023136"/>
    </source>
</evidence>
<evidence type="ECO:0000256" key="2">
    <source>
        <dbReference type="ARBA" id="ARBA00005478"/>
    </source>
</evidence>
<dbReference type="UniPathway" id="UPA00378"/>